<organism evidence="6 7">
    <name type="scientific">Macrostomum lignano</name>
    <dbReference type="NCBI Taxonomy" id="282301"/>
    <lineage>
        <taxon>Eukaryota</taxon>
        <taxon>Metazoa</taxon>
        <taxon>Spiralia</taxon>
        <taxon>Lophotrochozoa</taxon>
        <taxon>Platyhelminthes</taxon>
        <taxon>Rhabditophora</taxon>
        <taxon>Macrostomorpha</taxon>
        <taxon>Macrostomida</taxon>
        <taxon>Macrostomidae</taxon>
        <taxon>Macrostomum</taxon>
    </lineage>
</organism>
<comment type="caution">
    <text evidence="6">The sequence shown here is derived from an EMBL/GenBank/DDBJ whole genome shotgun (WGS) entry which is preliminary data.</text>
</comment>
<comment type="cofactor">
    <cofactor evidence="1">
        <name>Zn(2+)</name>
        <dbReference type="ChEBI" id="CHEBI:29105"/>
    </cofactor>
</comment>
<dbReference type="OrthoDB" id="10253041at2759"/>
<sequence length="1151" mass="129449">MSYQKQQQRTERLLPRLQSEEGEVLRHAKRQQVDIESNEEWRERLRRDLEADISRRVREALDTPPGERQRRNRELARLRAAAQKEEQLAQFRKAAHALAAATAAAAAATAAATDRSQRPAAATSDAAEQAATEAPTQQPRQHRHRRRFGDFPDDNSDFDEDEDSEESGSEARHLTTLARRPPQLSLPAFRLGAEAMRHFGDLTPDEKLRLFANFTRDGFREAVRTGRLPDGSPLILQPDGRYRDQFGVARDSRGPFWPRDFGPCHPTPSHRRLACPGPEPLLLPLKNPGSEPTVTFDTQRTQFSGRWRGTQIVFDSERSPRHYSPPNVPEDTCPSLLFESRFESGNLRQARRVGMFEYELVLRTDLYTKRHTQWFYFRVQNARPGIVYKFVIVNLLKSSSLYGEGMKPLCYSEKSAQTRGLGWHRAGHHIRYSRNATRLQSALLQRDMAYYQLEWQMDFPHESDSCYLAHCYPYTYSDLRSDLAGLQRDQLRRRHAREEILCETRAGNACFLLTVTDPDVPDEGKHGVVVTARVHPGEANSSWMMKGLIDFLTGDGPEARELRKHFIFKIVPMLNPDGVIVGNYRTSLAGRDLNRNYRHPRKETFPTVYHTKAMLESFAKERPVALYCDLHGHSRKSHVFMYGCDSQYRDVEPVRVNAVRLRLQPEAFLNERLFPWLVSRCAPGLFSFHGCRFNIRRCKEATGRVVMWRQFDIANSFTMEATFSGTSVTEEDSRHFNTEDLETMGGSLASALWQYQQVKSDTTRQSQVVVDMTFDLVLNVLNERGVDVERQLSLVDKKTAEANQESANVPDADKESTMQLLKSALQDGRRAAPTPPGESSDARMRCLLDRLSLQTMGDCAGILRTLGIDGAEESDSSDSDSESEPEMPPEPPTAAEKRKRVGGAAAAQHRRDSKEVADAAEAGGSRTGSNQKKNWEEASSRVRIKQYPMFVNKYAGRSNHGIPCFSEERLMERANRRGSDGLKPAPLEERRAAAAAAVMNPATAGTLASLDELQRRLRRLLDSQQEDPSAGAPGPSAEAKLAPAAAESDRDRELDFMAQRMASAARPFHAAGLPPSKHLLRDRRQSDSNGRSGQSQKSRASIGGPWPAQGTTGQRSSAAAALTEQPAEFATAERSRPNRLPLIGDGHSRLL</sequence>
<dbReference type="PANTHER" id="PTHR12756">
    <property type="entry name" value="CYTOSOLIC CARBOXYPEPTIDASE"/>
    <property type="match status" value="1"/>
</dbReference>
<dbReference type="InterPro" id="IPR050821">
    <property type="entry name" value="Cytosolic_carboxypeptidase"/>
</dbReference>
<protein>
    <recommendedName>
        <fullName evidence="5">Peptidase M14 domain-containing protein</fullName>
    </recommendedName>
</protein>
<gene>
    <name evidence="6" type="ORF">BOX15_Mlig000412g1</name>
</gene>
<feature type="region of interest" description="Disordered" evidence="4">
    <location>
        <begin position="870"/>
        <end position="939"/>
    </location>
</feature>
<comment type="similarity">
    <text evidence="2 3">Belongs to the peptidase M14 family.</text>
</comment>
<reference evidence="6 7" key="1">
    <citation type="submission" date="2017-06" db="EMBL/GenBank/DDBJ databases">
        <title>A platform for efficient transgenesis in Macrostomum lignano, a flatworm model organism for stem cell research.</title>
        <authorList>
            <person name="Berezikov E."/>
        </authorList>
    </citation>
    <scope>NUCLEOTIDE SEQUENCE [LARGE SCALE GENOMIC DNA]</scope>
    <source>
        <strain evidence="6">DV1</strain>
        <tissue evidence="6">Whole organism</tissue>
    </source>
</reference>
<evidence type="ECO:0000256" key="3">
    <source>
        <dbReference type="PROSITE-ProRule" id="PRU01379"/>
    </source>
</evidence>
<feature type="compositionally biased region" description="Low complexity" evidence="4">
    <location>
        <begin position="112"/>
        <end position="139"/>
    </location>
</feature>
<evidence type="ECO:0000256" key="4">
    <source>
        <dbReference type="SAM" id="MobiDB-lite"/>
    </source>
</evidence>
<evidence type="ECO:0000259" key="5">
    <source>
        <dbReference type="PROSITE" id="PS52035"/>
    </source>
</evidence>
<dbReference type="PROSITE" id="PS52035">
    <property type="entry name" value="PEPTIDASE_M14"/>
    <property type="match status" value="1"/>
</dbReference>
<feature type="compositionally biased region" description="Low complexity" evidence="4">
    <location>
        <begin position="1023"/>
        <end position="1046"/>
    </location>
</feature>
<feature type="region of interest" description="Disordered" evidence="4">
    <location>
        <begin position="112"/>
        <end position="179"/>
    </location>
</feature>
<feature type="compositionally biased region" description="Acidic residues" evidence="4">
    <location>
        <begin position="870"/>
        <end position="887"/>
    </location>
</feature>
<keyword evidence="7" id="KW-1185">Reference proteome</keyword>
<feature type="active site" description="Proton donor/acceptor" evidence="3">
    <location>
        <position position="720"/>
    </location>
</feature>
<dbReference type="GO" id="GO:0006508">
    <property type="term" value="P:proteolysis"/>
    <property type="evidence" value="ECO:0007669"/>
    <property type="project" value="InterPro"/>
</dbReference>
<dbReference type="InterPro" id="IPR040626">
    <property type="entry name" value="Pepdidase_M14_N"/>
</dbReference>
<dbReference type="Proteomes" id="UP000215902">
    <property type="component" value="Unassembled WGS sequence"/>
</dbReference>
<evidence type="ECO:0000313" key="7">
    <source>
        <dbReference type="Proteomes" id="UP000215902"/>
    </source>
</evidence>
<dbReference type="InterPro" id="IPR000834">
    <property type="entry name" value="Peptidase_M14"/>
</dbReference>
<dbReference type="Gene3D" id="3.40.630.10">
    <property type="entry name" value="Zn peptidases"/>
    <property type="match status" value="1"/>
</dbReference>
<feature type="compositionally biased region" description="Polar residues" evidence="4">
    <location>
        <begin position="1087"/>
        <end position="1099"/>
    </location>
</feature>
<feature type="domain" description="Peptidase M14" evidence="5">
    <location>
        <begin position="472"/>
        <end position="744"/>
    </location>
</feature>
<dbReference type="Pfam" id="PF00246">
    <property type="entry name" value="Peptidase_M14"/>
    <property type="match status" value="1"/>
</dbReference>
<evidence type="ECO:0000313" key="6">
    <source>
        <dbReference type="EMBL" id="PAA88679.1"/>
    </source>
</evidence>
<dbReference type="EMBL" id="NIVC01000179">
    <property type="protein sequence ID" value="PAA88679.1"/>
    <property type="molecule type" value="Genomic_DNA"/>
</dbReference>
<feature type="region of interest" description="Disordered" evidence="4">
    <location>
        <begin position="1023"/>
        <end position="1051"/>
    </location>
</feature>
<dbReference type="Gene3D" id="2.60.40.3120">
    <property type="match status" value="1"/>
</dbReference>
<dbReference type="SUPFAM" id="SSF53187">
    <property type="entry name" value="Zn-dependent exopeptidases"/>
    <property type="match status" value="1"/>
</dbReference>
<evidence type="ECO:0000256" key="1">
    <source>
        <dbReference type="ARBA" id="ARBA00001947"/>
    </source>
</evidence>
<feature type="compositionally biased region" description="Acidic residues" evidence="4">
    <location>
        <begin position="151"/>
        <end position="168"/>
    </location>
</feature>
<dbReference type="GO" id="GO:0004181">
    <property type="term" value="F:metallocarboxypeptidase activity"/>
    <property type="evidence" value="ECO:0007669"/>
    <property type="project" value="InterPro"/>
</dbReference>
<proteinExistence type="inferred from homology"/>
<feature type="region of interest" description="Disordered" evidence="4">
    <location>
        <begin position="1067"/>
        <end position="1151"/>
    </location>
</feature>
<evidence type="ECO:0000256" key="2">
    <source>
        <dbReference type="ARBA" id="ARBA00005988"/>
    </source>
</evidence>
<name>A0A267GTP5_9PLAT</name>
<dbReference type="PANTHER" id="PTHR12756:SF4">
    <property type="entry name" value="PEPTIDASE M14 CARBOXYPEPTIDASE A DOMAIN-CONTAINING PROTEIN"/>
    <property type="match status" value="1"/>
</dbReference>
<dbReference type="STRING" id="282301.A0A267GTP5"/>
<dbReference type="AlphaFoldDB" id="A0A267GTP5"/>
<dbReference type="Pfam" id="PF18027">
    <property type="entry name" value="Pepdidase_M14_N"/>
    <property type="match status" value="1"/>
</dbReference>
<accession>A0A267GTP5</accession>
<dbReference type="GO" id="GO:0008270">
    <property type="term" value="F:zinc ion binding"/>
    <property type="evidence" value="ECO:0007669"/>
    <property type="project" value="InterPro"/>
</dbReference>